<dbReference type="Proteomes" id="UP000732377">
    <property type="component" value="Unassembled WGS sequence"/>
</dbReference>
<dbReference type="GO" id="GO:0005840">
    <property type="term" value="C:ribosome"/>
    <property type="evidence" value="ECO:0007669"/>
    <property type="project" value="UniProtKB-KW"/>
</dbReference>
<keyword evidence="5 6" id="KW-0687">Ribonucleoprotein</keyword>
<name>A0A1Y2T4P8_SYMTR</name>
<dbReference type="AlphaFoldDB" id="A0A1Y2T4P8"/>
<keyword evidence="4 6" id="KW-0689">Ribosomal protein</keyword>
<accession>A0A1Y2T4P8</accession>
<evidence type="ECO:0000256" key="3">
    <source>
        <dbReference type="ARBA" id="ARBA00022884"/>
    </source>
</evidence>
<comment type="function">
    <text evidence="6">One of the early assembly proteins it binds 23S rRNA. One of the proteins that surrounds the polypeptide exit tunnel on the outside of the ribosome. Forms the main docking site for trigger factor binding to the ribosome.</text>
</comment>
<keyword evidence="3 6" id="KW-0694">RNA-binding</keyword>
<evidence type="ECO:0000256" key="1">
    <source>
        <dbReference type="ARBA" id="ARBA00006700"/>
    </source>
</evidence>
<dbReference type="GO" id="GO:1990904">
    <property type="term" value="C:ribonucleoprotein complex"/>
    <property type="evidence" value="ECO:0007669"/>
    <property type="project" value="UniProtKB-KW"/>
</dbReference>
<evidence type="ECO:0000256" key="6">
    <source>
        <dbReference type="HAMAP-Rule" id="MF_01369"/>
    </source>
</evidence>
<dbReference type="EMBL" id="LWLV01002375">
    <property type="protein sequence ID" value="OTA40213.1"/>
    <property type="molecule type" value="Genomic_DNA"/>
</dbReference>
<dbReference type="Gene3D" id="3.30.70.330">
    <property type="match status" value="1"/>
</dbReference>
<dbReference type="Proteomes" id="UP000194267">
    <property type="component" value="Unassembled WGS sequence"/>
</dbReference>
<organism evidence="8 9">
    <name type="scientific">Symbiobacterium thermophilum</name>
    <dbReference type="NCBI Taxonomy" id="2734"/>
    <lineage>
        <taxon>Bacteria</taxon>
        <taxon>Bacillati</taxon>
        <taxon>Bacillota</taxon>
        <taxon>Clostridia</taxon>
        <taxon>Eubacteriales</taxon>
        <taxon>Symbiobacteriaceae</taxon>
        <taxon>Symbiobacterium</taxon>
    </lineage>
</organism>
<reference evidence="8" key="2">
    <citation type="submission" date="2016-04" db="EMBL/GenBank/DDBJ databases">
        <authorList>
            <person name="Evans L.H."/>
            <person name="Alamgir A."/>
            <person name="Owens N."/>
            <person name="Weber N.D."/>
            <person name="Virtaneva K."/>
            <person name="Barbian K."/>
            <person name="Babar A."/>
            <person name="Rosenke K."/>
        </authorList>
    </citation>
    <scope>NUCLEOTIDE SEQUENCE [LARGE SCALE GENOMIC DNA]</scope>
    <source>
        <strain evidence="8">G2</strain>
    </source>
</reference>
<reference evidence="9" key="1">
    <citation type="submission" date="2016-04" db="EMBL/GenBank/DDBJ databases">
        <authorList>
            <person name="Antunes L.P."/>
            <person name="Martins L.F."/>
            <person name="Pereira R.V."/>
            <person name="Thomas A.M."/>
            <person name="Barbosa D."/>
            <person name="Nascimento L."/>
            <person name="Silva G.M."/>
            <person name="Condomitti G.W."/>
            <person name="Digiampietri L.A."/>
            <person name="Lombardi K.C."/>
            <person name="Ramos P.L."/>
            <person name="Quaggio R.B."/>
            <person name="Oliveira J.C."/>
            <person name="Pascon R.C."/>
            <person name="Cruz J.B."/>
            <person name="Silva A.M."/>
            <person name="Setubal J.C."/>
        </authorList>
    </citation>
    <scope>NUCLEOTIDE SEQUENCE [LARGE SCALE GENOMIC DNA]</scope>
</reference>
<dbReference type="SUPFAM" id="SSF54189">
    <property type="entry name" value="Ribosomal proteins S24e, L23 and L15e"/>
    <property type="match status" value="1"/>
</dbReference>
<evidence type="ECO:0000313" key="9">
    <source>
        <dbReference type="Proteomes" id="UP000194267"/>
    </source>
</evidence>
<dbReference type="GO" id="GO:0019843">
    <property type="term" value="F:rRNA binding"/>
    <property type="evidence" value="ECO:0007669"/>
    <property type="project" value="UniProtKB-UniRule"/>
</dbReference>
<comment type="subunit">
    <text evidence="6">Part of the 50S ribosomal subunit. Contacts protein L29, and trigger factor when it is bound to the ribosome.</text>
</comment>
<sequence>MEARDIILKPLITEKSVAKMSEGKYAFKVRLDANKTQIKQAIEEIFGVTVVRVNTMRVRGKLRRQGKYIGRRSDWKKAIVQLKEGDSIKVFEGL</sequence>
<dbReference type="FunFam" id="3.30.70.330:FF:000001">
    <property type="entry name" value="50S ribosomal protein L23"/>
    <property type="match status" value="1"/>
</dbReference>
<proteinExistence type="inferred from homology"/>
<reference evidence="7" key="3">
    <citation type="submission" date="2017-11" db="EMBL/GenBank/DDBJ databases">
        <title>Three new genomes from thermophilic consortium.</title>
        <authorList>
            <person name="Quaggio R."/>
            <person name="Amgarten D."/>
            <person name="Setubal J.C."/>
        </authorList>
    </citation>
    <scope>NUCLEOTIDE SEQUENCE</scope>
    <source>
        <strain evidence="7">ZCTH01-B2</strain>
    </source>
</reference>
<evidence type="ECO:0000313" key="7">
    <source>
        <dbReference type="EMBL" id="MBY6274756.1"/>
    </source>
</evidence>
<protein>
    <recommendedName>
        <fullName evidence="6">Large ribosomal subunit protein uL23</fullName>
    </recommendedName>
</protein>
<evidence type="ECO:0000313" key="8">
    <source>
        <dbReference type="EMBL" id="OTA40213.1"/>
    </source>
</evidence>
<comment type="caution">
    <text evidence="8">The sequence shown here is derived from an EMBL/GenBank/DDBJ whole genome shotgun (WGS) entry which is preliminary data.</text>
</comment>
<dbReference type="Pfam" id="PF00276">
    <property type="entry name" value="Ribosomal_L23"/>
    <property type="match status" value="1"/>
</dbReference>
<dbReference type="GO" id="GO:0006412">
    <property type="term" value="P:translation"/>
    <property type="evidence" value="ECO:0007669"/>
    <property type="project" value="UniProtKB-UniRule"/>
</dbReference>
<dbReference type="GO" id="GO:0003735">
    <property type="term" value="F:structural constituent of ribosome"/>
    <property type="evidence" value="ECO:0007669"/>
    <property type="project" value="InterPro"/>
</dbReference>
<comment type="similarity">
    <text evidence="1 6">Belongs to the universal ribosomal protein uL23 family.</text>
</comment>
<dbReference type="InterPro" id="IPR013025">
    <property type="entry name" value="Ribosomal_uL23-like"/>
</dbReference>
<gene>
    <name evidence="6" type="primary">rplW</name>
    <name evidence="8" type="ORF">A6D92_21355</name>
    <name evidence="7" type="ORF">CWE10_00860</name>
</gene>
<dbReference type="OMA" id="DHRAAKP"/>
<dbReference type="EMBL" id="PIUK01000003">
    <property type="protein sequence ID" value="MBY6274756.1"/>
    <property type="molecule type" value="Genomic_DNA"/>
</dbReference>
<dbReference type="NCBIfam" id="NF004363">
    <property type="entry name" value="PRK05738.2-4"/>
    <property type="match status" value="1"/>
</dbReference>
<dbReference type="SMR" id="A0A1Y2T4P8"/>
<evidence type="ECO:0000256" key="2">
    <source>
        <dbReference type="ARBA" id="ARBA00022730"/>
    </source>
</evidence>
<evidence type="ECO:0000256" key="4">
    <source>
        <dbReference type="ARBA" id="ARBA00022980"/>
    </source>
</evidence>
<dbReference type="InterPro" id="IPR012678">
    <property type="entry name" value="Ribosomal_uL23/eL15/eS24_sf"/>
</dbReference>
<keyword evidence="2 6" id="KW-0699">rRNA-binding</keyword>
<evidence type="ECO:0000256" key="5">
    <source>
        <dbReference type="ARBA" id="ARBA00023274"/>
    </source>
</evidence>
<dbReference type="NCBIfam" id="NF004359">
    <property type="entry name" value="PRK05738.1-3"/>
    <property type="match status" value="1"/>
</dbReference>
<dbReference type="NCBIfam" id="NF004366">
    <property type="entry name" value="PRK05738.3-2"/>
    <property type="match status" value="1"/>
</dbReference>
<dbReference type="PANTHER" id="PTHR11620">
    <property type="entry name" value="60S RIBOSOMAL PROTEIN L23A"/>
    <property type="match status" value="1"/>
</dbReference>
<dbReference type="InterPro" id="IPR012677">
    <property type="entry name" value="Nucleotide-bd_a/b_plait_sf"/>
</dbReference>
<dbReference type="HAMAP" id="MF_01369_B">
    <property type="entry name" value="Ribosomal_uL23_B"/>
    <property type="match status" value="1"/>
</dbReference>